<keyword evidence="8 10" id="KW-0472">Membrane</keyword>
<dbReference type="EMBL" id="UFQT01000439">
    <property type="protein sequence ID" value="SSX24325.1"/>
    <property type="molecule type" value="Genomic_DNA"/>
</dbReference>
<dbReference type="PANTHER" id="PTHR10811">
    <property type="entry name" value="FRINGE-RELATED"/>
    <property type="match status" value="1"/>
</dbReference>
<keyword evidence="3" id="KW-0328">Glycosyltransferase</keyword>
<evidence type="ECO:0000256" key="2">
    <source>
        <dbReference type="ARBA" id="ARBA00008661"/>
    </source>
</evidence>
<dbReference type="AlphaFoldDB" id="A0A336M264"/>
<evidence type="ECO:0000313" key="12">
    <source>
        <dbReference type="EMBL" id="SSX24325.1"/>
    </source>
</evidence>
<evidence type="ECO:0000256" key="8">
    <source>
        <dbReference type="ARBA" id="ARBA00023136"/>
    </source>
</evidence>
<feature type="transmembrane region" description="Helical" evidence="10">
    <location>
        <begin position="7"/>
        <end position="30"/>
    </location>
</feature>
<evidence type="ECO:0000256" key="9">
    <source>
        <dbReference type="ARBA" id="ARBA00037847"/>
    </source>
</evidence>
<evidence type="ECO:0000256" key="10">
    <source>
        <dbReference type="SAM" id="Phobius"/>
    </source>
</evidence>
<keyword evidence="4" id="KW-0808">Transferase</keyword>
<evidence type="ECO:0000256" key="6">
    <source>
        <dbReference type="ARBA" id="ARBA00022968"/>
    </source>
</evidence>
<dbReference type="GO" id="GO:0016757">
    <property type="term" value="F:glycosyltransferase activity"/>
    <property type="evidence" value="ECO:0007669"/>
    <property type="project" value="UniProtKB-KW"/>
</dbReference>
<dbReference type="InterPro" id="IPR003378">
    <property type="entry name" value="Fringe-like_glycosylTrfase"/>
</dbReference>
<accession>A0A336M264</accession>
<evidence type="ECO:0000256" key="4">
    <source>
        <dbReference type="ARBA" id="ARBA00022679"/>
    </source>
</evidence>
<dbReference type="GO" id="GO:0016020">
    <property type="term" value="C:membrane"/>
    <property type="evidence" value="ECO:0007669"/>
    <property type="project" value="UniProtKB-SubCell"/>
</dbReference>
<feature type="domain" description="Fringe-like glycosyltransferase" evidence="11">
    <location>
        <begin position="280"/>
        <end position="496"/>
    </location>
</feature>
<evidence type="ECO:0000256" key="3">
    <source>
        <dbReference type="ARBA" id="ARBA00022676"/>
    </source>
</evidence>
<name>A0A336M264_CULSO</name>
<protein>
    <submittedName>
        <fullName evidence="12">CSON010663 protein</fullName>
    </submittedName>
</protein>
<keyword evidence="7 10" id="KW-1133">Transmembrane helix</keyword>
<dbReference type="Gene3D" id="3.90.550.50">
    <property type="match status" value="2"/>
</dbReference>
<dbReference type="VEuPathDB" id="VectorBase:CSON010663"/>
<proteinExistence type="inferred from homology"/>
<gene>
    <name evidence="12" type="primary">CSON010663</name>
</gene>
<dbReference type="OMA" id="PTWFPYP"/>
<comment type="similarity">
    <text evidence="2">Belongs to the glycosyltransferase 31 family.</text>
</comment>
<keyword evidence="5 10" id="KW-0812">Transmembrane</keyword>
<comment type="subcellular location">
    <subcellularLocation>
        <location evidence="9">Endomembrane system</location>
        <topology evidence="9">Single-pass membrane protein</topology>
    </subcellularLocation>
    <subcellularLocation>
        <location evidence="1">Membrane</location>
        <topology evidence="1">Single-pass type II membrane protein</topology>
    </subcellularLocation>
</comment>
<reference evidence="12" key="1">
    <citation type="submission" date="2018-07" db="EMBL/GenBank/DDBJ databases">
        <authorList>
            <person name="Quirk P.G."/>
            <person name="Krulwich T.A."/>
        </authorList>
    </citation>
    <scope>NUCLEOTIDE SEQUENCE</scope>
</reference>
<evidence type="ECO:0000256" key="5">
    <source>
        <dbReference type="ARBA" id="ARBA00022692"/>
    </source>
</evidence>
<sequence>MHLNIMIIGIVLVFVVILINCCCYFVVAVATTSTLVTSLTLDEIIFLVLSQENKYHRGIAESLKQNILKQSLELNLTKPNVYLTHETYRLKRGAWAILPIIRDVDQDLIRGNSKWILILEPNCHVNISILLKYLSHEDYEKIQYFGYPLYDKEATITHHFSFFQNPSQFKYPLLGAGVAMTVTLWKRLAHELPNATFPSEFSIDPAHELALFIWNRVNGTRLTPASLYHCSRAPNSILNKKKENIGIKECAVYRKEFKPCTKMKTHNGITEEQPLVDIFNRIIVGVKTCKKFHHERLPIVLNTWGRIVPHLRIFSDMRDEKLGTVATGVPNTEMGHCEKTIKILKLLDTELSYNYSLSGIRWVVLVDDDTILSVSALVRHLSCYSPYEDLYLGERYGYFLLNEAGYNYITGGGGIVLTRSTLRKLATNCTCPTIHSPDDMIIATCLSQFNIQATHSSNFHQARPIDYPTATTTHIDKTNIISFHKYWQIDPYDVYEKWFKENDENFLYRNSIKIKSNEQKQRKQQSDTVLDEVQIIKGVGNNIDDDDDGRHNNANTIFIKKHSDYEMNHTDL</sequence>
<evidence type="ECO:0000256" key="7">
    <source>
        <dbReference type="ARBA" id="ARBA00022989"/>
    </source>
</evidence>
<dbReference type="GO" id="GO:0012505">
    <property type="term" value="C:endomembrane system"/>
    <property type="evidence" value="ECO:0007669"/>
    <property type="project" value="UniProtKB-SubCell"/>
</dbReference>
<evidence type="ECO:0000256" key="1">
    <source>
        <dbReference type="ARBA" id="ARBA00004606"/>
    </source>
</evidence>
<keyword evidence="6" id="KW-0735">Signal-anchor</keyword>
<organism evidence="12">
    <name type="scientific">Culicoides sonorensis</name>
    <name type="common">Biting midge</name>
    <dbReference type="NCBI Taxonomy" id="179676"/>
    <lineage>
        <taxon>Eukaryota</taxon>
        <taxon>Metazoa</taxon>
        <taxon>Ecdysozoa</taxon>
        <taxon>Arthropoda</taxon>
        <taxon>Hexapoda</taxon>
        <taxon>Insecta</taxon>
        <taxon>Pterygota</taxon>
        <taxon>Neoptera</taxon>
        <taxon>Endopterygota</taxon>
        <taxon>Diptera</taxon>
        <taxon>Nematocera</taxon>
        <taxon>Chironomoidea</taxon>
        <taxon>Ceratopogonidae</taxon>
        <taxon>Ceratopogoninae</taxon>
        <taxon>Culicoides</taxon>
        <taxon>Monoculicoides</taxon>
    </lineage>
</organism>
<dbReference type="Pfam" id="PF02434">
    <property type="entry name" value="Fringe"/>
    <property type="match status" value="1"/>
</dbReference>
<evidence type="ECO:0000259" key="11">
    <source>
        <dbReference type="Pfam" id="PF02434"/>
    </source>
</evidence>